<keyword evidence="10" id="KW-1185">Reference proteome</keyword>
<reference evidence="9 10" key="1">
    <citation type="journal article" date="2013" name="Nat. Genet.">
        <title>The high-quality draft genome of peach (Prunus persica) identifies unique patterns of genetic diversity, domestication and genome evolution.</title>
        <authorList>
            <consortium name="International Peach Genome Initiative"/>
            <person name="Verde I."/>
            <person name="Abbott A.G."/>
            <person name="Scalabrin S."/>
            <person name="Jung S."/>
            <person name="Shu S."/>
            <person name="Marroni F."/>
            <person name="Zhebentyayeva T."/>
            <person name="Dettori M.T."/>
            <person name="Grimwood J."/>
            <person name="Cattonaro F."/>
            <person name="Zuccolo A."/>
            <person name="Rossini L."/>
            <person name="Jenkins J."/>
            <person name="Vendramin E."/>
            <person name="Meisel L.A."/>
            <person name="Decroocq V."/>
            <person name="Sosinski B."/>
            <person name="Prochnik S."/>
            <person name="Mitros T."/>
            <person name="Policriti A."/>
            <person name="Cipriani G."/>
            <person name="Dondini L."/>
            <person name="Ficklin S."/>
            <person name="Goodstein D.M."/>
            <person name="Xuan P."/>
            <person name="Del Fabbro C."/>
            <person name="Aramini V."/>
            <person name="Copetti D."/>
            <person name="Gonzalez S."/>
            <person name="Horner D.S."/>
            <person name="Falchi R."/>
            <person name="Lucas S."/>
            <person name="Mica E."/>
            <person name="Maldonado J."/>
            <person name="Lazzari B."/>
            <person name="Bielenberg D."/>
            <person name="Pirona R."/>
            <person name="Miculan M."/>
            <person name="Barakat A."/>
            <person name="Testolin R."/>
            <person name="Stella A."/>
            <person name="Tartarini S."/>
            <person name="Tonutti P."/>
            <person name="Arus P."/>
            <person name="Orellana A."/>
            <person name="Wells C."/>
            <person name="Main D."/>
            <person name="Vizzotto G."/>
            <person name="Silva H."/>
            <person name="Salamini F."/>
            <person name="Schmutz J."/>
            <person name="Morgante M."/>
            <person name="Rokhsar D.S."/>
        </authorList>
    </citation>
    <scope>NUCLEOTIDE SEQUENCE [LARGE SCALE GENOMIC DNA]</scope>
    <source>
        <strain evidence="10">cv. Nemared</strain>
    </source>
</reference>
<evidence type="ECO:0000259" key="7">
    <source>
        <dbReference type="Pfam" id="PF13087"/>
    </source>
</evidence>
<proteinExistence type="predicted"/>
<dbReference type="AlphaFoldDB" id="A0A251R0I2"/>
<dbReference type="GO" id="GO:0005694">
    <property type="term" value="C:chromosome"/>
    <property type="evidence" value="ECO:0007669"/>
    <property type="project" value="UniProtKB-ARBA"/>
</dbReference>
<dbReference type="eggNOG" id="KOG1801">
    <property type="taxonomic scope" value="Eukaryota"/>
</dbReference>
<dbReference type="GO" id="GO:0003723">
    <property type="term" value="F:RNA binding"/>
    <property type="evidence" value="ECO:0000318"/>
    <property type="project" value="GO_Central"/>
</dbReference>
<feature type="domain" description="DNA2/NAM7 helicase helicase" evidence="6">
    <location>
        <begin position="281"/>
        <end position="626"/>
    </location>
</feature>
<dbReference type="EMBL" id="CM007651">
    <property type="protein sequence ID" value="ONI29572.1"/>
    <property type="molecule type" value="Genomic_DNA"/>
</dbReference>
<dbReference type="InterPro" id="IPR045055">
    <property type="entry name" value="DNA2/NAM7-like"/>
</dbReference>
<evidence type="ECO:0000256" key="5">
    <source>
        <dbReference type="SAM" id="MobiDB-lite"/>
    </source>
</evidence>
<evidence type="ECO:0000256" key="4">
    <source>
        <dbReference type="ARBA" id="ARBA00022840"/>
    </source>
</evidence>
<dbReference type="PANTHER" id="PTHR10887">
    <property type="entry name" value="DNA2/NAM7 HELICASE FAMILY"/>
    <property type="match status" value="1"/>
</dbReference>
<dbReference type="EMBL" id="CM007651">
    <property type="protein sequence ID" value="ONI29571.1"/>
    <property type="molecule type" value="Genomic_DNA"/>
</dbReference>
<dbReference type="Pfam" id="PF20073">
    <property type="entry name" value="DUF6469"/>
    <property type="match status" value="1"/>
</dbReference>
<dbReference type="InterPro" id="IPR047187">
    <property type="entry name" value="SF1_C_Upf1"/>
</dbReference>
<feature type="compositionally biased region" description="Low complexity" evidence="5">
    <location>
        <begin position="1045"/>
        <end position="1067"/>
    </location>
</feature>
<dbReference type="Gramene" id="ONI29571">
    <property type="protein sequence ID" value="ONI29571"/>
    <property type="gene ID" value="PRUPE_1G202500"/>
</dbReference>
<sequence length="1078" mass="121953">MDHEDNEVKKPFEIAGRSLIDLVFSWSLRNVLFRDLYKHQVTKIPETFSTVARYMKSFIPSLIEETHADLLSNVTAISQAPICEILTVETSKHLRPPKDLFYEITVRKMIATESNAGKYEPVVGDIFALTNIRPKCIDDLNRPKNFYLIAYVLGSKDSSDNLQILSSKPISGEGYKQIKSKSETLFAVYLTNMTTNVRVWKALNSEETNTNIIKNVLQVQPNSSDVFFCTLILKFKANSLSLTNPFHVCYLQGENSCAICFSADMCSPDLSTKWPTVCSDLNDSQKAAVLNCISLSKCHHHNAVKLIWGPPGTGKTKTVGTTLFVLFKLKCRTLTCAPTNIAVLEVTARLLRLVNQTLEYGKYGLGNIILFGNLERMNIDNYNDLFEVFLDSRISILSECLAPLSGWKHCLESMIGLLEDPEQLYSLYLKEKREQHKKNDEDDEETDNSSQASDNESDLLTFEEFVKKKFDDVSEHLKTCMVNLYTHLPTSCISLEVVKDMIRVSDLLKLIISILHRDGVANERLQTLQKDCAQILKSLREFSVPNSNDGQTIRNLCLANACLIFCTASSSAKLHTEGMAPLEMLVVDEAAQLKECESAIPLQLPGLRHAILIGDEMQLPAMVKSKLSENAEFGRSLFERLVLLGHEKLLLNVQYRMHPLISRFPKQEFYNNQILDGPNVSEVSYEKSFIEGRMYGPYSFINVANGKEEFDRGHSLKNMVEVAVVYKIVSCLYKEFTRTKKKVSIGVISPYKAQVNAIQLRVRNYSEVSGTDFSVSVRSVDGFQGGEEDVIIISTVRCNGNGSVGFLSNRQRANVVLTRARYCLWILGNEGTLTNSNSIWKNLILDAKKRDCFYNADEDNNLAQAIAAALVEHNQLHTLLDADSMLFKNAKWKVWFAKEFRNSIAEIKDTEIRQDVISLIKKLSNGWRQSQNDKVIIGHARTSAELLETYEVNELLYLIWSVEIHKQNSDFVQVMKIWDIVPLSDIPKLTERLDIVFGNYTVEKMNRCKLRCFDGVTVVPNRWPADSSSCDEADPTEFLSKPFSSLSLRDRPSSSSSFRNNFMSRMSGTKGTGSRPRW</sequence>
<dbReference type="GO" id="GO:0004386">
    <property type="term" value="F:helicase activity"/>
    <property type="evidence" value="ECO:0007669"/>
    <property type="project" value="UniProtKB-KW"/>
</dbReference>
<dbReference type="Gene3D" id="3.40.50.300">
    <property type="entry name" value="P-loop containing nucleotide triphosphate hydrolases"/>
    <property type="match status" value="2"/>
</dbReference>
<protein>
    <recommendedName>
        <fullName evidence="11">DNA2/NAM7 helicase-like C-terminal domain-containing protein</fullName>
    </recommendedName>
</protein>
<feature type="domain" description="DUF6469" evidence="8">
    <location>
        <begin position="83"/>
        <end position="205"/>
    </location>
</feature>
<dbReference type="InterPro" id="IPR041677">
    <property type="entry name" value="DNA2/NAM7_AAA_11"/>
</dbReference>
<keyword evidence="2" id="KW-0378">Hydrolase</keyword>
<feature type="domain" description="DNA2/NAM7 helicase-like C-terminal" evidence="7">
    <location>
        <begin position="634"/>
        <end position="830"/>
    </location>
</feature>
<accession>A0A251R0I2</accession>
<feature type="region of interest" description="Disordered" evidence="5">
    <location>
        <begin position="1045"/>
        <end position="1078"/>
    </location>
</feature>
<dbReference type="Pfam" id="PF13086">
    <property type="entry name" value="AAA_11"/>
    <property type="match status" value="1"/>
</dbReference>
<name>A0A251R0I2_PRUPE</name>
<keyword evidence="4" id="KW-0067">ATP-binding</keyword>
<evidence type="ECO:0008006" key="11">
    <source>
        <dbReference type="Google" id="ProtNLM"/>
    </source>
</evidence>
<dbReference type="InterPro" id="IPR045529">
    <property type="entry name" value="DUF6469"/>
</dbReference>
<evidence type="ECO:0000256" key="2">
    <source>
        <dbReference type="ARBA" id="ARBA00022801"/>
    </source>
</evidence>
<evidence type="ECO:0000313" key="10">
    <source>
        <dbReference type="Proteomes" id="UP000006882"/>
    </source>
</evidence>
<dbReference type="PANTHER" id="PTHR10887:SF522">
    <property type="entry name" value="P-LOOP CONTAINING NUCLEOSIDE TRIPHOSPHATE HYDROLASES SUPERFAMILY PROTEIN"/>
    <property type="match status" value="1"/>
</dbReference>
<dbReference type="SUPFAM" id="SSF52540">
    <property type="entry name" value="P-loop containing nucleoside triphosphate hydrolases"/>
    <property type="match status" value="1"/>
</dbReference>
<dbReference type="Gramene" id="ONI29572">
    <property type="protein sequence ID" value="ONI29572"/>
    <property type="gene ID" value="PRUPE_1G202500"/>
</dbReference>
<dbReference type="Pfam" id="PF13087">
    <property type="entry name" value="AAA_12"/>
    <property type="match status" value="1"/>
</dbReference>
<feature type="region of interest" description="Disordered" evidence="5">
    <location>
        <begin position="435"/>
        <end position="457"/>
    </location>
</feature>
<evidence type="ECO:0000256" key="1">
    <source>
        <dbReference type="ARBA" id="ARBA00022741"/>
    </source>
</evidence>
<dbReference type="Proteomes" id="UP000006882">
    <property type="component" value="Chromosome G1"/>
</dbReference>
<dbReference type="InterPro" id="IPR041679">
    <property type="entry name" value="DNA2/NAM7-like_C"/>
</dbReference>
<dbReference type="GO" id="GO:0005524">
    <property type="term" value="F:ATP binding"/>
    <property type="evidence" value="ECO:0007669"/>
    <property type="project" value="UniProtKB-KW"/>
</dbReference>
<dbReference type="FunFam" id="3.40.50.300:FF:000326">
    <property type="entry name" value="P-loop containing nucleoside triphosphate hydrolase"/>
    <property type="match status" value="1"/>
</dbReference>
<dbReference type="InterPro" id="IPR027417">
    <property type="entry name" value="P-loop_NTPase"/>
</dbReference>
<evidence type="ECO:0000256" key="3">
    <source>
        <dbReference type="ARBA" id="ARBA00022806"/>
    </source>
</evidence>
<organism evidence="9 10">
    <name type="scientific">Prunus persica</name>
    <name type="common">Peach</name>
    <name type="synonym">Amygdalus persica</name>
    <dbReference type="NCBI Taxonomy" id="3760"/>
    <lineage>
        <taxon>Eukaryota</taxon>
        <taxon>Viridiplantae</taxon>
        <taxon>Streptophyta</taxon>
        <taxon>Embryophyta</taxon>
        <taxon>Tracheophyta</taxon>
        <taxon>Spermatophyta</taxon>
        <taxon>Magnoliopsida</taxon>
        <taxon>eudicotyledons</taxon>
        <taxon>Gunneridae</taxon>
        <taxon>Pentapetalae</taxon>
        <taxon>rosids</taxon>
        <taxon>fabids</taxon>
        <taxon>Rosales</taxon>
        <taxon>Rosaceae</taxon>
        <taxon>Amygdaloideae</taxon>
        <taxon>Amygdaleae</taxon>
        <taxon>Prunus</taxon>
    </lineage>
</organism>
<reference evidence="9" key="2">
    <citation type="submission" date="2016-12" db="EMBL/GenBank/DDBJ databases">
        <title>WGS assembly of Prunus persica.</title>
        <authorList>
            <person name="Verde I."/>
            <person name="Jenkins J."/>
            <person name="Dondini L."/>
            <person name="Micali S."/>
            <person name="Pagliarani G."/>
            <person name="Vendramin E."/>
            <person name="Paris R."/>
            <person name="Aramini V."/>
            <person name="Gazza L."/>
            <person name="Rossini L."/>
            <person name="Bassi D."/>
            <person name="Troggio M."/>
            <person name="Shu S."/>
            <person name="Grimwood J.H."/>
            <person name="Tartarini S."/>
            <person name="Dettori M.T."/>
            <person name="Schmutz J."/>
        </authorList>
    </citation>
    <scope>NUCLEOTIDE SEQUENCE</scope>
</reference>
<evidence type="ECO:0000259" key="8">
    <source>
        <dbReference type="Pfam" id="PF20073"/>
    </source>
</evidence>
<gene>
    <name evidence="9" type="ORF">PRUPE_1G202500</name>
</gene>
<keyword evidence="3" id="KW-0347">Helicase</keyword>
<dbReference type="CDD" id="cd18808">
    <property type="entry name" value="SF1_C_Upf1"/>
    <property type="match status" value="1"/>
</dbReference>
<dbReference type="GO" id="GO:0016787">
    <property type="term" value="F:hydrolase activity"/>
    <property type="evidence" value="ECO:0007669"/>
    <property type="project" value="UniProtKB-KW"/>
</dbReference>
<keyword evidence="1" id="KW-0547">Nucleotide-binding</keyword>
<evidence type="ECO:0000313" key="9">
    <source>
        <dbReference type="EMBL" id="ONI29572.1"/>
    </source>
</evidence>
<evidence type="ECO:0000259" key="6">
    <source>
        <dbReference type="Pfam" id="PF13086"/>
    </source>
</evidence>